<feature type="transmembrane region" description="Helical" evidence="6">
    <location>
        <begin position="1153"/>
        <end position="1175"/>
    </location>
</feature>
<organism evidence="9 10">
    <name type="scientific">Reticulomyxa filosa</name>
    <dbReference type="NCBI Taxonomy" id="46433"/>
    <lineage>
        <taxon>Eukaryota</taxon>
        <taxon>Sar</taxon>
        <taxon>Rhizaria</taxon>
        <taxon>Retaria</taxon>
        <taxon>Foraminifera</taxon>
        <taxon>Monothalamids</taxon>
        <taxon>Reticulomyxidae</taxon>
        <taxon>Reticulomyxa</taxon>
    </lineage>
</organism>
<evidence type="ECO:0000256" key="4">
    <source>
        <dbReference type="ARBA" id="ARBA00023136"/>
    </source>
</evidence>
<dbReference type="Pfam" id="PF00003">
    <property type="entry name" value="7tm_3"/>
    <property type="match status" value="1"/>
</dbReference>
<evidence type="ECO:0000256" key="5">
    <source>
        <dbReference type="ARBA" id="ARBA00023180"/>
    </source>
</evidence>
<dbReference type="SUPFAM" id="SSF51126">
    <property type="entry name" value="Pectin lyase-like"/>
    <property type="match status" value="3"/>
</dbReference>
<keyword evidence="3 6" id="KW-1133">Transmembrane helix</keyword>
<dbReference type="Proteomes" id="UP000023152">
    <property type="component" value="Unassembled WGS sequence"/>
</dbReference>
<dbReference type="SUPFAM" id="SSF117281">
    <property type="entry name" value="Kelch motif"/>
    <property type="match status" value="1"/>
</dbReference>
<dbReference type="OrthoDB" id="425344at2759"/>
<feature type="signal peptide" evidence="7">
    <location>
        <begin position="1"/>
        <end position="20"/>
    </location>
</feature>
<evidence type="ECO:0000256" key="6">
    <source>
        <dbReference type="SAM" id="Phobius"/>
    </source>
</evidence>
<feature type="transmembrane region" description="Helical" evidence="6">
    <location>
        <begin position="1234"/>
        <end position="1254"/>
    </location>
</feature>
<dbReference type="InterPro" id="IPR017978">
    <property type="entry name" value="GPCR_3_C"/>
</dbReference>
<accession>X6NCG3</accession>
<dbReference type="GO" id="GO:0004930">
    <property type="term" value="F:G protein-coupled receptor activity"/>
    <property type="evidence" value="ECO:0007669"/>
    <property type="project" value="InterPro"/>
</dbReference>
<dbReference type="EMBL" id="ASPP01009925">
    <property type="protein sequence ID" value="ETO23444.1"/>
    <property type="molecule type" value="Genomic_DNA"/>
</dbReference>
<feature type="domain" description="G-protein coupled receptors family 3 profile" evidence="8">
    <location>
        <begin position="1066"/>
        <end position="1290"/>
    </location>
</feature>
<evidence type="ECO:0000313" key="9">
    <source>
        <dbReference type="EMBL" id="ETO23444.1"/>
    </source>
</evidence>
<evidence type="ECO:0000256" key="3">
    <source>
        <dbReference type="ARBA" id="ARBA00022989"/>
    </source>
</evidence>
<name>X6NCG3_RETFI</name>
<feature type="transmembrane region" description="Helical" evidence="6">
    <location>
        <begin position="111"/>
        <end position="133"/>
    </location>
</feature>
<dbReference type="InterPro" id="IPR011050">
    <property type="entry name" value="Pectin_lyase_fold/virulence"/>
</dbReference>
<dbReference type="PANTHER" id="PTHR11319">
    <property type="entry name" value="G PROTEIN-COUPLED RECEPTOR-RELATED"/>
    <property type="match status" value="1"/>
</dbReference>
<dbReference type="PRINTS" id="PR00248">
    <property type="entry name" value="GPCRMGR"/>
</dbReference>
<keyword evidence="10" id="KW-1185">Reference proteome</keyword>
<evidence type="ECO:0000313" key="10">
    <source>
        <dbReference type="Proteomes" id="UP000023152"/>
    </source>
</evidence>
<feature type="transmembrane region" description="Helical" evidence="6">
    <location>
        <begin position="1041"/>
        <end position="1065"/>
    </location>
</feature>
<feature type="non-terminal residue" evidence="9">
    <location>
        <position position="1"/>
    </location>
</feature>
<keyword evidence="4 6" id="KW-0472">Membrane</keyword>
<keyword evidence="5" id="KW-0325">Glycoprotein</keyword>
<dbReference type="SMART" id="SM00710">
    <property type="entry name" value="PbH1"/>
    <property type="match status" value="10"/>
</dbReference>
<protein>
    <submittedName>
        <fullName evidence="9">Adhesin-like protein</fullName>
    </submittedName>
</protein>
<comment type="caution">
    <text evidence="9">The sequence shown here is derived from an EMBL/GenBank/DDBJ whole genome shotgun (WGS) entry which is preliminary data.</text>
</comment>
<feature type="chain" id="PRO_5004975426" evidence="7">
    <location>
        <begin position="21"/>
        <end position="1310"/>
    </location>
</feature>
<comment type="subcellular location">
    <subcellularLocation>
        <location evidence="1">Membrane</location>
        <topology evidence="1">Multi-pass membrane protein</topology>
    </subcellularLocation>
</comment>
<sequence length="1310" mass="142981">IPRFQGQAILINSIVLLVGGMSVDNTYHSLALTEMFDLSNDTYLGFATSLFQSRHGCGVAYHPTQKLLFVVGGFDQGAGTMTWEYLDLGQQQITDYLVTGVYICRGTTMQVYMHTVIVLLFLFFFSFSFSPFLTKKKKQPNSLNLSKYSLGNVLTTDDLQEAYQLSLAYKSFNVIVLTDIFVNRQNILYVTDKNSALTIACNTSIIGRPCVVEISADIDNQFLLVEPLAIFANIAILIKGFQFDVYTQSIGGVYYFETADFHEINTTLYDIQIDLYIELENPPLYHVSSGGELTLQTVWVNGNLFSSMDPVLYTWGKTQLLNVSIFDAGSNGSTRGPIYIRNGPVRIDGLWTERSFSYTGNIYLSTVFSTIISNVTCKNNTEGVITYASCVVVIFAEGEVFMSDVYIENTRALFSGGLIFINSQARHVVQNVIAQNVTGSFYGAISCPYCRKDMYVSNVSMTNCLITESSFGAGIYFNSYDFVVGLHCTNCNFYGCGCRAGGGIAIEGGFSVLRNCNFINNFAYKAGGGILMNGGSVDVIDSLFDGNIADSGAGIVFEPVAQEKLTVNGSIFRNNIVASSGAAIGLPLSGIYDVHYCIFEGNVAKVDGGGLYDGNGYADCKASRSYLSNCQFRSNLAQQVCLFVCLFVVGGGLFIRGCNAAVSNSIFDSNYASGIGGALAVDAASGVAILTNLTIINNKSGRSGGGLSVTGGNPQISNARIAHNVAIENGGGIYVRATKGWSLTVQIENSFITGNEAVSGGGVTIESDKNFFTWNTAAEIFMDNVSISENNASTSGGGVTIDIGALKTRQCTIGNNKAANGGGLSFGDGWYKDEQVKKSTFSNNIASNVGGGIHATGSDIQLNQTTFTGNNGLYGGGMFLEQCLQYNSTVSFVQNSAQYSGGGIQMPVTCNTWCTKCTYQNNNAAFGADQSTAPTKMEVWNLIDLLCVFFCYNKHTNNCVTNTYTCYITVGTDLVTISGATNPTFTNGIAQFDFYFVPVYSLKFKAFQTGLSLSITTNVDKSFVESYDITFENVLWKVPDWLWALAILLSSIIAFTVICTGIFTWKYSKQPIIRGATLPFLWMILLGCLLMGAFVFISPLAPQMTDCISQMWLIHLGLMLIIFPIAGKTWRIHNIFFRARKKLQSTNWSTSRLFATFLVIPFIIVAAYLVVWTLLQDWSKQFALDSDGVVYQKCQYISIFTIISMVVGIGFLLWIVQLAVSVRSVPKNFNESRWLGASVYTISIVFLFVIPLAVLHSVHFVAQRVFVAIGCFLVTESVLFFLFGVKFFKIWNGTAQKSNKTKGNEASNVV</sequence>
<evidence type="ECO:0000259" key="8">
    <source>
        <dbReference type="PROSITE" id="PS50259"/>
    </source>
</evidence>
<feature type="transmembrane region" description="Helical" evidence="6">
    <location>
        <begin position="1266"/>
        <end position="1288"/>
    </location>
</feature>
<dbReference type="PROSITE" id="PS50259">
    <property type="entry name" value="G_PROTEIN_RECEP_F3_4"/>
    <property type="match status" value="1"/>
</dbReference>
<dbReference type="InterPro" id="IPR000337">
    <property type="entry name" value="GPCR_3"/>
</dbReference>
<dbReference type="GO" id="GO:0016020">
    <property type="term" value="C:membrane"/>
    <property type="evidence" value="ECO:0007669"/>
    <property type="project" value="UniProtKB-SubCell"/>
</dbReference>
<keyword evidence="7" id="KW-0732">Signal</keyword>
<gene>
    <name evidence="9" type="ORF">RFI_13738</name>
</gene>
<feature type="transmembrane region" description="Helical" evidence="6">
    <location>
        <begin position="1077"/>
        <end position="1100"/>
    </location>
</feature>
<evidence type="ECO:0000256" key="1">
    <source>
        <dbReference type="ARBA" id="ARBA00004141"/>
    </source>
</evidence>
<feature type="non-terminal residue" evidence="9">
    <location>
        <position position="1310"/>
    </location>
</feature>
<dbReference type="PANTHER" id="PTHR11319:SF35">
    <property type="entry name" value="OUTER MEMBRANE PROTEIN PMPC-RELATED"/>
    <property type="match status" value="1"/>
</dbReference>
<evidence type="ECO:0000256" key="2">
    <source>
        <dbReference type="ARBA" id="ARBA00022692"/>
    </source>
</evidence>
<reference evidence="9 10" key="1">
    <citation type="journal article" date="2013" name="Curr. Biol.">
        <title>The Genome of the Foraminiferan Reticulomyxa filosa.</title>
        <authorList>
            <person name="Glockner G."/>
            <person name="Hulsmann N."/>
            <person name="Schleicher M."/>
            <person name="Noegel A.A."/>
            <person name="Eichinger L."/>
            <person name="Gallinger C."/>
            <person name="Pawlowski J."/>
            <person name="Sierra R."/>
            <person name="Euteneuer U."/>
            <person name="Pillet L."/>
            <person name="Moustafa A."/>
            <person name="Platzer M."/>
            <person name="Groth M."/>
            <person name="Szafranski K."/>
            <person name="Schliwa M."/>
        </authorList>
    </citation>
    <scope>NUCLEOTIDE SEQUENCE [LARGE SCALE GENOMIC DNA]</scope>
</reference>
<feature type="transmembrane region" description="Helical" evidence="6">
    <location>
        <begin position="1112"/>
        <end position="1132"/>
    </location>
</feature>
<evidence type="ECO:0000256" key="7">
    <source>
        <dbReference type="SAM" id="SignalP"/>
    </source>
</evidence>
<dbReference type="InterPro" id="IPR006626">
    <property type="entry name" value="PbH1"/>
</dbReference>
<dbReference type="InterPro" id="IPR015915">
    <property type="entry name" value="Kelch-typ_b-propeller"/>
</dbReference>
<keyword evidence="2 6" id="KW-0812">Transmembrane</keyword>
<proteinExistence type="predicted"/>
<feature type="transmembrane region" description="Helical" evidence="6">
    <location>
        <begin position="1195"/>
        <end position="1222"/>
    </location>
</feature>